<feature type="transmembrane region" description="Helical" evidence="13">
    <location>
        <begin position="53"/>
        <end position="77"/>
    </location>
</feature>
<evidence type="ECO:0000313" key="15">
    <source>
        <dbReference type="EMBL" id="MFC0252994.1"/>
    </source>
</evidence>
<keyword evidence="8" id="KW-0378">Hydrolase</keyword>
<evidence type="ECO:0000256" key="11">
    <source>
        <dbReference type="ARBA" id="ARBA00023049"/>
    </source>
</evidence>
<reference evidence="15 16" key="1">
    <citation type="submission" date="2024-09" db="EMBL/GenBank/DDBJ databases">
        <authorList>
            <person name="Sun Q."/>
            <person name="Mori K."/>
        </authorList>
    </citation>
    <scope>NUCLEOTIDE SEQUENCE [LARGE SCALE GENOMIC DNA]</scope>
    <source>
        <strain evidence="15 16">CCM 7792</strain>
    </source>
</reference>
<keyword evidence="4" id="KW-1003">Cell membrane</keyword>
<dbReference type="GO" id="GO:0008233">
    <property type="term" value="F:peptidase activity"/>
    <property type="evidence" value="ECO:0007669"/>
    <property type="project" value="UniProtKB-KW"/>
</dbReference>
<organism evidence="15 16">
    <name type="scientific">Massilia consociata</name>
    <dbReference type="NCBI Taxonomy" id="760117"/>
    <lineage>
        <taxon>Bacteria</taxon>
        <taxon>Pseudomonadati</taxon>
        <taxon>Pseudomonadota</taxon>
        <taxon>Betaproteobacteria</taxon>
        <taxon>Burkholderiales</taxon>
        <taxon>Oxalobacteraceae</taxon>
        <taxon>Telluria group</taxon>
        <taxon>Massilia</taxon>
    </lineage>
</organism>
<evidence type="ECO:0000259" key="14">
    <source>
        <dbReference type="Pfam" id="PF02163"/>
    </source>
</evidence>
<evidence type="ECO:0000256" key="1">
    <source>
        <dbReference type="ARBA" id="ARBA00001947"/>
    </source>
</evidence>
<sequence length="176" mass="19522">MTLDPFKHIDPFGTVAMPLLLYFGTQGAFTFGYAKPVPVDFGALRSPRLHSALVAFAGPAANLVMALGWLILATILLNHSGRGDFLHEVSIAGVKVNLLMFAFNLIPILPLDGGRILNSMLPRQLAYRFSQLERYGFIIVLALVFMRMLDFWIIGLQNIALQVLQVVALPLQLLFR</sequence>
<keyword evidence="11" id="KW-0482">Metalloprotease</keyword>
<keyword evidence="16" id="KW-1185">Reference proteome</keyword>
<feature type="transmembrane region" description="Helical" evidence="13">
    <location>
        <begin position="12"/>
        <end position="33"/>
    </location>
</feature>
<evidence type="ECO:0000256" key="7">
    <source>
        <dbReference type="ARBA" id="ARBA00022723"/>
    </source>
</evidence>
<feature type="domain" description="Peptidase M50" evidence="14">
    <location>
        <begin position="95"/>
        <end position="141"/>
    </location>
</feature>
<comment type="cofactor">
    <cofactor evidence="1">
        <name>Zn(2+)</name>
        <dbReference type="ChEBI" id="CHEBI:29105"/>
    </cofactor>
</comment>
<protein>
    <submittedName>
        <fullName evidence="15">Site-2 protease family protein</fullName>
    </submittedName>
</protein>
<dbReference type="Proteomes" id="UP001589773">
    <property type="component" value="Unassembled WGS sequence"/>
</dbReference>
<evidence type="ECO:0000256" key="2">
    <source>
        <dbReference type="ARBA" id="ARBA00004651"/>
    </source>
</evidence>
<feature type="transmembrane region" description="Helical" evidence="13">
    <location>
        <begin position="89"/>
        <end position="111"/>
    </location>
</feature>
<gene>
    <name evidence="15" type="ORF">ACFFJK_13930</name>
</gene>
<feature type="transmembrane region" description="Helical" evidence="13">
    <location>
        <begin position="132"/>
        <end position="153"/>
    </location>
</feature>
<evidence type="ECO:0000256" key="13">
    <source>
        <dbReference type="SAM" id="Phobius"/>
    </source>
</evidence>
<evidence type="ECO:0000256" key="10">
    <source>
        <dbReference type="ARBA" id="ARBA00022989"/>
    </source>
</evidence>
<evidence type="ECO:0000256" key="4">
    <source>
        <dbReference type="ARBA" id="ARBA00022475"/>
    </source>
</evidence>
<dbReference type="EMBL" id="JBHLWP010000013">
    <property type="protein sequence ID" value="MFC0252994.1"/>
    <property type="molecule type" value="Genomic_DNA"/>
</dbReference>
<evidence type="ECO:0000256" key="5">
    <source>
        <dbReference type="ARBA" id="ARBA00022670"/>
    </source>
</evidence>
<keyword evidence="5 15" id="KW-0645">Protease</keyword>
<name>A0ABV6FHJ6_9BURK</name>
<keyword evidence="7" id="KW-0479">Metal-binding</keyword>
<accession>A0ABV6FHJ6</accession>
<keyword evidence="12 13" id="KW-0472">Membrane</keyword>
<comment type="subcellular location">
    <subcellularLocation>
        <location evidence="2">Cell membrane</location>
        <topology evidence="2">Multi-pass membrane protein</topology>
    </subcellularLocation>
</comment>
<dbReference type="Pfam" id="PF02163">
    <property type="entry name" value="Peptidase_M50"/>
    <property type="match status" value="1"/>
</dbReference>
<comment type="similarity">
    <text evidence="3">Belongs to the peptidase M50B family.</text>
</comment>
<comment type="caution">
    <text evidence="15">The sequence shown here is derived from an EMBL/GenBank/DDBJ whole genome shotgun (WGS) entry which is preliminary data.</text>
</comment>
<evidence type="ECO:0000256" key="9">
    <source>
        <dbReference type="ARBA" id="ARBA00022833"/>
    </source>
</evidence>
<evidence type="ECO:0000313" key="16">
    <source>
        <dbReference type="Proteomes" id="UP001589773"/>
    </source>
</evidence>
<dbReference type="InterPro" id="IPR052348">
    <property type="entry name" value="Metallopeptidase_M50B"/>
</dbReference>
<dbReference type="CDD" id="cd06158">
    <property type="entry name" value="S2P-M50_like_1"/>
    <property type="match status" value="1"/>
</dbReference>
<dbReference type="InterPro" id="IPR008915">
    <property type="entry name" value="Peptidase_M50"/>
</dbReference>
<evidence type="ECO:0000256" key="3">
    <source>
        <dbReference type="ARBA" id="ARBA00007931"/>
    </source>
</evidence>
<evidence type="ECO:0000256" key="6">
    <source>
        <dbReference type="ARBA" id="ARBA00022692"/>
    </source>
</evidence>
<keyword evidence="9" id="KW-0862">Zinc</keyword>
<dbReference type="GO" id="GO:0006508">
    <property type="term" value="P:proteolysis"/>
    <property type="evidence" value="ECO:0007669"/>
    <property type="project" value="UniProtKB-KW"/>
</dbReference>
<dbReference type="PANTHER" id="PTHR35864">
    <property type="entry name" value="ZINC METALLOPROTEASE MJ0611-RELATED"/>
    <property type="match status" value="1"/>
</dbReference>
<evidence type="ECO:0000256" key="8">
    <source>
        <dbReference type="ARBA" id="ARBA00022801"/>
    </source>
</evidence>
<proteinExistence type="inferred from homology"/>
<evidence type="ECO:0000256" key="12">
    <source>
        <dbReference type="ARBA" id="ARBA00023136"/>
    </source>
</evidence>
<dbReference type="InterPro" id="IPR044537">
    <property type="entry name" value="Rip2-like"/>
</dbReference>
<keyword evidence="10 13" id="KW-1133">Transmembrane helix</keyword>
<dbReference type="PANTHER" id="PTHR35864:SF1">
    <property type="entry name" value="ZINC METALLOPROTEASE YWHC-RELATED"/>
    <property type="match status" value="1"/>
</dbReference>
<keyword evidence="6 13" id="KW-0812">Transmembrane</keyword>